<protein>
    <submittedName>
        <fullName evidence="2">Uncharacterized protein</fullName>
    </submittedName>
</protein>
<accession>A0AC35EX43</accession>
<dbReference type="WBParaSite" id="PS1159_v2.g11596.t1">
    <property type="protein sequence ID" value="PS1159_v2.g11596.t1"/>
    <property type="gene ID" value="PS1159_v2.g11596"/>
</dbReference>
<evidence type="ECO:0000313" key="2">
    <source>
        <dbReference type="WBParaSite" id="PS1159_v2.g11596.t1"/>
    </source>
</evidence>
<reference evidence="2" key="1">
    <citation type="submission" date="2022-11" db="UniProtKB">
        <authorList>
            <consortium name="WormBaseParasite"/>
        </authorList>
    </citation>
    <scope>IDENTIFICATION</scope>
</reference>
<dbReference type="Proteomes" id="UP000887580">
    <property type="component" value="Unplaced"/>
</dbReference>
<proteinExistence type="predicted"/>
<sequence>MTTYLLSQWKNQPGGPQNPVPFMLSLGSATTSPREKELIVKTFDDWGVLTSTWFEVADYLSTIEKLSDDASFTERRRAALLSSKVAYCLGDYTGALQLVLGAEDLFSLSPRPAHP</sequence>
<evidence type="ECO:0000313" key="1">
    <source>
        <dbReference type="Proteomes" id="UP000887580"/>
    </source>
</evidence>
<organism evidence="1 2">
    <name type="scientific">Panagrolaimus sp. PS1159</name>
    <dbReference type="NCBI Taxonomy" id="55785"/>
    <lineage>
        <taxon>Eukaryota</taxon>
        <taxon>Metazoa</taxon>
        <taxon>Ecdysozoa</taxon>
        <taxon>Nematoda</taxon>
        <taxon>Chromadorea</taxon>
        <taxon>Rhabditida</taxon>
        <taxon>Tylenchina</taxon>
        <taxon>Panagrolaimomorpha</taxon>
        <taxon>Panagrolaimoidea</taxon>
        <taxon>Panagrolaimidae</taxon>
        <taxon>Panagrolaimus</taxon>
    </lineage>
</organism>
<name>A0AC35EX43_9BILA</name>